<dbReference type="RefSeq" id="WP_282679485.1">
    <property type="nucleotide sequence ID" value="NZ_CP106875.1"/>
</dbReference>
<evidence type="ECO:0000313" key="1">
    <source>
        <dbReference type="EMBL" id="MDI5832520.1"/>
    </source>
</evidence>
<protein>
    <submittedName>
        <fullName evidence="1">Uncharacterized protein</fullName>
    </submittedName>
</protein>
<organism evidence="1 2">
    <name type="scientific">Shewanella xiamenensis</name>
    <dbReference type="NCBI Taxonomy" id="332186"/>
    <lineage>
        <taxon>Bacteria</taxon>
        <taxon>Pseudomonadati</taxon>
        <taxon>Pseudomonadota</taxon>
        <taxon>Gammaproteobacteria</taxon>
        <taxon>Alteromonadales</taxon>
        <taxon>Shewanellaceae</taxon>
        <taxon>Shewanella</taxon>
    </lineage>
</organism>
<keyword evidence="2" id="KW-1185">Reference proteome</keyword>
<sequence length="171" mass="19207">MDSKVMYTLGQIARAIWPLAGEIPNDVLSAMLKKPLTGLGLATKKEAFRQADQEQLGLLVCRLPADLADPLGGVPEEKQIHFWLGYYHYFSAIEHAKKFGANELMAAGQALFGDRWQTDLARELDLSDPRRLRQWLSGGKPIPISVWSDICSLLRDRQLTIDSVLRNFADK</sequence>
<dbReference type="EMBL" id="JAOTLW010000013">
    <property type="protein sequence ID" value="MDI5832520.1"/>
    <property type="molecule type" value="Genomic_DNA"/>
</dbReference>
<dbReference type="Proteomes" id="UP001159075">
    <property type="component" value="Unassembled WGS sequence"/>
</dbReference>
<accession>A0ABT6UDG9</accession>
<gene>
    <name evidence="1" type="ORF">ODY93_13155</name>
</gene>
<evidence type="ECO:0000313" key="2">
    <source>
        <dbReference type="Proteomes" id="UP001159075"/>
    </source>
</evidence>
<proteinExistence type="predicted"/>
<comment type="caution">
    <text evidence="1">The sequence shown here is derived from an EMBL/GenBank/DDBJ whole genome shotgun (WGS) entry which is preliminary data.</text>
</comment>
<name>A0ABT6UDG9_9GAMM</name>
<reference evidence="1 2" key="1">
    <citation type="submission" date="2022-09" db="EMBL/GenBank/DDBJ databases">
        <title>The outer-membrane cytochrome OmcA is essential for infection of Shewanella oneidensis by a zebrafish-associated bacteriophage.</title>
        <authorList>
            <person name="Grenfell A.W."/>
            <person name="Intile P."/>
            <person name="Mcfarlane J."/>
            <person name="Leung D."/>
            <person name="Abdalla K."/>
            <person name="Wold M."/>
            <person name="Kees E."/>
            <person name="Gralnick J."/>
        </authorList>
    </citation>
    <scope>NUCLEOTIDE SEQUENCE [LARGE SCALE GENOMIC DNA]</scope>
    <source>
        <strain evidence="1 2">NF-5</strain>
    </source>
</reference>